<evidence type="ECO:0000256" key="11">
    <source>
        <dbReference type="ARBA" id="ARBA00023136"/>
    </source>
</evidence>
<evidence type="ECO:0000256" key="3">
    <source>
        <dbReference type="ARBA" id="ARBA00010617"/>
    </source>
</evidence>
<evidence type="ECO:0000256" key="9">
    <source>
        <dbReference type="ARBA" id="ARBA00023004"/>
    </source>
</evidence>
<dbReference type="PANTHER" id="PTHR24298:SF835">
    <property type="entry name" value="P450, PUTATIVE-RELATED"/>
    <property type="match status" value="1"/>
</dbReference>
<evidence type="ECO:0000256" key="2">
    <source>
        <dbReference type="ARBA" id="ARBA00004167"/>
    </source>
</evidence>
<protein>
    <recommendedName>
        <fullName evidence="16">Cytochrome P450</fullName>
    </recommendedName>
</protein>
<reference evidence="15" key="1">
    <citation type="journal article" date="2016" name="Nat. Biotechnol.">
        <title>Sequencing wild and cultivated cassava and related species reveals extensive interspecific hybridization and genetic diversity.</title>
        <authorList>
            <person name="Bredeson J.V."/>
            <person name="Lyons J.B."/>
            <person name="Prochnik S.E."/>
            <person name="Wu G.A."/>
            <person name="Ha C.M."/>
            <person name="Edsinger-Gonzales E."/>
            <person name="Grimwood J."/>
            <person name="Schmutz J."/>
            <person name="Rabbi I.Y."/>
            <person name="Egesi C."/>
            <person name="Nauluvula P."/>
            <person name="Lebot V."/>
            <person name="Ndunguru J."/>
            <person name="Mkamilo G."/>
            <person name="Bart R.S."/>
            <person name="Setter T.L."/>
            <person name="Gleadow R.M."/>
            <person name="Kulakow P."/>
            <person name="Ferguson M.E."/>
            <person name="Rounsley S."/>
            <person name="Rokhsar D.S."/>
        </authorList>
    </citation>
    <scope>NUCLEOTIDE SEQUENCE [LARGE SCALE GENOMIC DNA]</scope>
    <source>
        <strain evidence="15">cv. AM560-2</strain>
    </source>
</reference>
<keyword evidence="9 12" id="KW-0408">Iron</keyword>
<dbReference type="InterPro" id="IPR001128">
    <property type="entry name" value="Cyt_P450"/>
</dbReference>
<dbReference type="GO" id="GO:0005506">
    <property type="term" value="F:iron ion binding"/>
    <property type="evidence" value="ECO:0007669"/>
    <property type="project" value="InterPro"/>
</dbReference>
<name>A0A2C9U3E6_MANES</name>
<comment type="subcellular location">
    <subcellularLocation>
        <location evidence="2">Membrane</location>
        <topology evidence="2">Single-pass membrane protein</topology>
    </subcellularLocation>
</comment>
<evidence type="ECO:0000256" key="13">
    <source>
        <dbReference type="RuleBase" id="RU000461"/>
    </source>
</evidence>
<keyword evidence="15" id="KW-1185">Reference proteome</keyword>
<dbReference type="EMBL" id="CM004403">
    <property type="protein sequence ID" value="OAY24307.1"/>
    <property type="molecule type" value="Genomic_DNA"/>
</dbReference>
<dbReference type="Gramene" id="Manes.17G005000.1.v8.1">
    <property type="protein sequence ID" value="Manes.17G005000.1.v8.1.CDS.1"/>
    <property type="gene ID" value="Manes.17G005000.v8.1"/>
</dbReference>
<comment type="caution">
    <text evidence="14">The sequence shown here is derived from an EMBL/GenBank/DDBJ whole genome shotgun (WGS) entry which is preliminary data.</text>
</comment>
<evidence type="ECO:0000256" key="10">
    <source>
        <dbReference type="ARBA" id="ARBA00023033"/>
    </source>
</evidence>
<feature type="binding site" description="axial binding residue" evidence="12">
    <location>
        <position position="448"/>
    </location>
    <ligand>
        <name>heme</name>
        <dbReference type="ChEBI" id="CHEBI:30413"/>
    </ligand>
    <ligandPart>
        <name>Fe</name>
        <dbReference type="ChEBI" id="CHEBI:18248"/>
    </ligandPart>
</feature>
<dbReference type="Proteomes" id="UP000091857">
    <property type="component" value="Chromosome 17"/>
</dbReference>
<dbReference type="CDD" id="cd11075">
    <property type="entry name" value="CYP77_89"/>
    <property type="match status" value="1"/>
</dbReference>
<dbReference type="FunFam" id="1.10.630.10:FF:000012">
    <property type="entry name" value="Cytochrome P450 family protein"/>
    <property type="match status" value="1"/>
</dbReference>
<dbReference type="GO" id="GO:0020037">
    <property type="term" value="F:heme binding"/>
    <property type="evidence" value="ECO:0007669"/>
    <property type="project" value="InterPro"/>
</dbReference>
<dbReference type="PANTHER" id="PTHR24298">
    <property type="entry name" value="FLAVONOID 3'-MONOOXYGENASE-RELATED"/>
    <property type="match status" value="1"/>
</dbReference>
<dbReference type="InterPro" id="IPR036396">
    <property type="entry name" value="Cyt_P450_sf"/>
</dbReference>
<keyword evidence="6 12" id="KW-0479">Metal-binding</keyword>
<dbReference type="PRINTS" id="PR00385">
    <property type="entry name" value="P450"/>
</dbReference>
<evidence type="ECO:0000313" key="15">
    <source>
        <dbReference type="Proteomes" id="UP000091857"/>
    </source>
</evidence>
<comment type="similarity">
    <text evidence="3 13">Belongs to the cytochrome P450 family.</text>
</comment>
<dbReference type="SUPFAM" id="SSF48264">
    <property type="entry name" value="Cytochrome P450"/>
    <property type="match status" value="1"/>
</dbReference>
<evidence type="ECO:0000256" key="1">
    <source>
        <dbReference type="ARBA" id="ARBA00001971"/>
    </source>
</evidence>
<sequence>MDPWLLFITILCISASLFSLFFHTKNLPPGPPTIPIIGTFSWLLKSSKDFSSIEPLLRQLRPKYGPILTLHIGYRPAIFITTHEAAHRALVQSGSLFASRPPALETTRIFFSNQHTLSTAPYGSLWRLLRRNFMSVTHPSRLRLYSHGRKWAFEILKKKLVEEAESSDVKAFPVVDHFQRAMFCLLAYLCFGENFEEKVIREIETVQRASLTNFIRFNLLNFMPKLGKIVFRRMWKELLQIRRDQESVLLPLIKARQAKNRNIMNKEEPIFSYVDSLLDLRLPGGEREISDGELVSLCSEFINGGTDTSTTTLQWAMANIIKQENIQNKLLKEINAVTEEGSEIQEKDLKRMPYLKAVVLETLRRHPPGHFILPRAVTEDVKFDGYDIPKNAMVNFTVADMAWDPKVWEDPMEFKPERFMRNVEEEVFDIRGVREIKMMPFGAGRRICPAISMALLHLEYFVANLVREFEWSGEVDLSENQEFTTVMKNPLRVRITPRKLLS</sequence>
<dbReference type="InterPro" id="IPR017972">
    <property type="entry name" value="Cyt_P450_CS"/>
</dbReference>
<dbReference type="GO" id="GO:0004497">
    <property type="term" value="F:monooxygenase activity"/>
    <property type="evidence" value="ECO:0007669"/>
    <property type="project" value="UniProtKB-KW"/>
</dbReference>
<dbReference type="AlphaFoldDB" id="A0A2C9U3E6"/>
<dbReference type="PRINTS" id="PR00463">
    <property type="entry name" value="EP450I"/>
</dbReference>
<dbReference type="PROSITE" id="PS00086">
    <property type="entry name" value="CYTOCHROME_P450"/>
    <property type="match status" value="1"/>
</dbReference>
<dbReference type="InterPro" id="IPR051103">
    <property type="entry name" value="Plant_metabolite_P450s"/>
</dbReference>
<dbReference type="OrthoDB" id="1055148at2759"/>
<dbReference type="STRING" id="3983.A0A2C9U3E6"/>
<dbReference type="Pfam" id="PF00067">
    <property type="entry name" value="p450"/>
    <property type="match status" value="1"/>
</dbReference>
<keyword evidence="8 13" id="KW-0560">Oxidoreductase</keyword>
<accession>A0A2C9U3E6</accession>
<organism evidence="14 15">
    <name type="scientific">Manihot esculenta</name>
    <name type="common">Cassava</name>
    <name type="synonym">Jatropha manihot</name>
    <dbReference type="NCBI Taxonomy" id="3983"/>
    <lineage>
        <taxon>Eukaryota</taxon>
        <taxon>Viridiplantae</taxon>
        <taxon>Streptophyta</taxon>
        <taxon>Embryophyta</taxon>
        <taxon>Tracheophyta</taxon>
        <taxon>Spermatophyta</taxon>
        <taxon>Magnoliopsida</taxon>
        <taxon>eudicotyledons</taxon>
        <taxon>Gunneridae</taxon>
        <taxon>Pentapetalae</taxon>
        <taxon>rosids</taxon>
        <taxon>fabids</taxon>
        <taxon>Malpighiales</taxon>
        <taxon>Euphorbiaceae</taxon>
        <taxon>Crotonoideae</taxon>
        <taxon>Manihoteae</taxon>
        <taxon>Manihot</taxon>
    </lineage>
</organism>
<dbReference type="OMA" id="YISFQVF"/>
<evidence type="ECO:0000256" key="7">
    <source>
        <dbReference type="ARBA" id="ARBA00022989"/>
    </source>
</evidence>
<evidence type="ECO:0000256" key="5">
    <source>
        <dbReference type="ARBA" id="ARBA00022692"/>
    </source>
</evidence>
<keyword evidence="11" id="KW-0472">Membrane</keyword>
<proteinExistence type="inferred from homology"/>
<dbReference type="GO" id="GO:0016705">
    <property type="term" value="F:oxidoreductase activity, acting on paired donors, with incorporation or reduction of molecular oxygen"/>
    <property type="evidence" value="ECO:0007669"/>
    <property type="project" value="InterPro"/>
</dbReference>
<evidence type="ECO:0000256" key="12">
    <source>
        <dbReference type="PIRSR" id="PIRSR602401-1"/>
    </source>
</evidence>
<keyword evidence="5" id="KW-0812">Transmembrane</keyword>
<evidence type="ECO:0008006" key="16">
    <source>
        <dbReference type="Google" id="ProtNLM"/>
    </source>
</evidence>
<evidence type="ECO:0000313" key="14">
    <source>
        <dbReference type="EMBL" id="OAY24307.1"/>
    </source>
</evidence>
<gene>
    <name evidence="14" type="ORF">MANES_17G005000v8</name>
</gene>
<keyword evidence="7" id="KW-1133">Transmembrane helix</keyword>
<evidence type="ECO:0000256" key="8">
    <source>
        <dbReference type="ARBA" id="ARBA00023002"/>
    </source>
</evidence>
<keyword evidence="10 13" id="KW-0503">Monooxygenase</keyword>
<evidence type="ECO:0000256" key="4">
    <source>
        <dbReference type="ARBA" id="ARBA00022617"/>
    </source>
</evidence>
<keyword evidence="4 12" id="KW-0349">Heme</keyword>
<dbReference type="Gene3D" id="1.10.630.10">
    <property type="entry name" value="Cytochrome P450"/>
    <property type="match status" value="1"/>
</dbReference>
<comment type="cofactor">
    <cofactor evidence="1 12">
        <name>heme</name>
        <dbReference type="ChEBI" id="CHEBI:30413"/>
    </cofactor>
</comment>
<dbReference type="InterPro" id="IPR002401">
    <property type="entry name" value="Cyt_P450_E_grp-I"/>
</dbReference>
<evidence type="ECO:0000256" key="6">
    <source>
        <dbReference type="ARBA" id="ARBA00022723"/>
    </source>
</evidence>
<dbReference type="GO" id="GO:0016020">
    <property type="term" value="C:membrane"/>
    <property type="evidence" value="ECO:0007669"/>
    <property type="project" value="UniProtKB-SubCell"/>
</dbReference>